<comment type="caution">
    <text evidence="3">The sequence shown here is derived from an EMBL/GenBank/DDBJ whole genome shotgun (WGS) entry which is preliminary data.</text>
</comment>
<evidence type="ECO:0000256" key="1">
    <source>
        <dbReference type="SAM" id="Phobius"/>
    </source>
</evidence>
<dbReference type="GO" id="GO:0006508">
    <property type="term" value="P:proteolysis"/>
    <property type="evidence" value="ECO:0007669"/>
    <property type="project" value="UniProtKB-KW"/>
</dbReference>
<dbReference type="Gene3D" id="2.40.50.140">
    <property type="entry name" value="Nucleic acid-binding proteins"/>
    <property type="match status" value="1"/>
</dbReference>
<evidence type="ECO:0000259" key="2">
    <source>
        <dbReference type="Pfam" id="PF25842"/>
    </source>
</evidence>
<organism evidence="3 4">
    <name type="scientific">Paenibacillus dendrobii</name>
    <dbReference type="NCBI Taxonomy" id="2691084"/>
    <lineage>
        <taxon>Bacteria</taxon>
        <taxon>Bacillati</taxon>
        <taxon>Bacillota</taxon>
        <taxon>Bacilli</taxon>
        <taxon>Bacillales</taxon>
        <taxon>Paenibacillaceae</taxon>
        <taxon>Paenibacillus</taxon>
    </lineage>
</organism>
<feature type="domain" description="Membrane protein NfeD2 N-terminal transmembrane" evidence="2">
    <location>
        <begin position="1"/>
        <end position="100"/>
    </location>
</feature>
<feature type="transmembrane region" description="Helical" evidence="1">
    <location>
        <begin position="47"/>
        <end position="64"/>
    </location>
</feature>
<feature type="transmembrane region" description="Helical" evidence="1">
    <location>
        <begin position="71"/>
        <end position="91"/>
    </location>
</feature>
<keyword evidence="3" id="KW-0645">Protease</keyword>
<dbReference type="RefSeq" id="WP_160498984.1">
    <property type="nucleotide sequence ID" value="NZ_WUBI01000002.1"/>
</dbReference>
<dbReference type="AlphaFoldDB" id="A0A7X3IKM6"/>
<keyword evidence="3" id="KW-0378">Hydrolase</keyword>
<sequence length="178" mass="18982">METLFWSCLAGGILFAVVSVVLGDLVSHALDGLLDFLSVDFLKPMVIASAVTVFGGAGILLTHYTSWGGVIVVLLSVVIAILISALVYFFYVKPMDNSENSTGYSIRELSGRIGEVTIPIPETGFGEVMIKLGAGNTVHIASSFERHLLSAGTRVVVVDVLDGVLRVTKLDERRGDVV</sequence>
<keyword evidence="1" id="KW-1133">Transmembrane helix</keyword>
<keyword evidence="1" id="KW-0472">Membrane</keyword>
<gene>
    <name evidence="3" type="ORF">GRF59_17545</name>
</gene>
<evidence type="ECO:0000313" key="4">
    <source>
        <dbReference type="Proteomes" id="UP000460318"/>
    </source>
</evidence>
<evidence type="ECO:0000313" key="3">
    <source>
        <dbReference type="EMBL" id="MWV45430.1"/>
    </source>
</evidence>
<keyword evidence="1" id="KW-0812">Transmembrane</keyword>
<dbReference type="EMBL" id="WUBI01000002">
    <property type="protein sequence ID" value="MWV45430.1"/>
    <property type="molecule type" value="Genomic_DNA"/>
</dbReference>
<accession>A0A7X3IKM6</accession>
<dbReference type="InterPro" id="IPR012340">
    <property type="entry name" value="NA-bd_OB-fold"/>
</dbReference>
<dbReference type="Proteomes" id="UP000460318">
    <property type="component" value="Unassembled WGS sequence"/>
</dbReference>
<dbReference type="GO" id="GO:0008233">
    <property type="term" value="F:peptidase activity"/>
    <property type="evidence" value="ECO:0007669"/>
    <property type="project" value="UniProtKB-KW"/>
</dbReference>
<name>A0A7X3IKM6_9BACL</name>
<proteinExistence type="predicted"/>
<reference evidence="3 4" key="1">
    <citation type="submission" date="2019-12" db="EMBL/GenBank/DDBJ databases">
        <title>Paenibacillus sp. nov., an endophytic bacterium isolated from the stem of Dendrobium.</title>
        <authorList>
            <person name="Zhao R."/>
        </authorList>
    </citation>
    <scope>NUCLEOTIDE SEQUENCE [LARGE SCALE GENOMIC DNA]</scope>
    <source>
        <strain evidence="3 4">HJL G12</strain>
    </source>
</reference>
<keyword evidence="4" id="KW-1185">Reference proteome</keyword>
<dbReference type="Pfam" id="PF25842">
    <property type="entry name" value="NfeD_TM"/>
    <property type="match status" value="1"/>
</dbReference>
<protein>
    <submittedName>
        <fullName evidence="3">Protease</fullName>
    </submittedName>
</protein>
<dbReference type="InterPro" id="IPR058653">
    <property type="entry name" value="NfeD2_TM"/>
</dbReference>